<keyword evidence="3" id="KW-1185">Reference proteome</keyword>
<proteinExistence type="predicted"/>
<dbReference type="Proteomes" id="UP000218831">
    <property type="component" value="Unassembled WGS sequence"/>
</dbReference>
<protein>
    <recommendedName>
        <fullName evidence="4">Outer membrane lipoprotein carrier protein LolA</fullName>
    </recommendedName>
</protein>
<organism evidence="2 3">
    <name type="scientific">Fodinibius salipaludis</name>
    <dbReference type="NCBI Taxonomy" id="2032627"/>
    <lineage>
        <taxon>Bacteria</taxon>
        <taxon>Pseudomonadati</taxon>
        <taxon>Balneolota</taxon>
        <taxon>Balneolia</taxon>
        <taxon>Balneolales</taxon>
        <taxon>Balneolaceae</taxon>
        <taxon>Fodinibius</taxon>
    </lineage>
</organism>
<reference evidence="2 3" key="1">
    <citation type="submission" date="2017-08" db="EMBL/GenBank/DDBJ databases">
        <title>Aliifodinibius alkalisoli sp. nov., isolated from saline alkaline soil.</title>
        <authorList>
            <person name="Liu D."/>
            <person name="Zhang G."/>
        </authorList>
    </citation>
    <scope>NUCLEOTIDE SEQUENCE [LARGE SCALE GENOMIC DNA]</scope>
    <source>
        <strain evidence="2 3">WN023</strain>
    </source>
</reference>
<sequence length="211" mass="24004">MIWKNLSDNLKIVFIVIVVGLGLPALALGQQSYFSELKQTFEEGSIFKADFHHQTVDSYTQDTVASNGRIWVGGQQYRVEADNKSVVVDGETSMVYDEDRNRVIISKYEPEDDDFAPSRILNGVDSTFTVQTQEKRDDEIYILLSSEDPFAIYKKVEIFLSKSLVPKKIEALDPADNVITTTFSDGEFMEPEEDMFKLSYPESAEKVDMRN</sequence>
<dbReference type="CDD" id="cd16325">
    <property type="entry name" value="LolA"/>
    <property type="match status" value="1"/>
</dbReference>
<dbReference type="Gene3D" id="2.50.20.10">
    <property type="entry name" value="Lipoprotein localisation LolA/LolB/LppX"/>
    <property type="match status" value="1"/>
</dbReference>
<accession>A0A2A2GEG9</accession>
<name>A0A2A2GEG9_9BACT</name>
<dbReference type="EMBL" id="NSKE01000002">
    <property type="protein sequence ID" value="PAU95307.1"/>
    <property type="molecule type" value="Genomic_DNA"/>
</dbReference>
<evidence type="ECO:0008006" key="4">
    <source>
        <dbReference type="Google" id="ProtNLM"/>
    </source>
</evidence>
<dbReference type="PANTHER" id="PTHR35869:SF1">
    <property type="entry name" value="OUTER-MEMBRANE LIPOPROTEIN CARRIER PROTEIN"/>
    <property type="match status" value="1"/>
</dbReference>
<dbReference type="SUPFAM" id="SSF89392">
    <property type="entry name" value="Prokaryotic lipoproteins and lipoprotein localization factors"/>
    <property type="match status" value="1"/>
</dbReference>
<dbReference type="AlphaFoldDB" id="A0A2A2GEG9"/>
<evidence type="ECO:0000256" key="1">
    <source>
        <dbReference type="ARBA" id="ARBA00022729"/>
    </source>
</evidence>
<evidence type="ECO:0000313" key="3">
    <source>
        <dbReference type="Proteomes" id="UP000218831"/>
    </source>
</evidence>
<dbReference type="OrthoDB" id="1524151at2"/>
<comment type="caution">
    <text evidence="2">The sequence shown here is derived from an EMBL/GenBank/DDBJ whole genome shotgun (WGS) entry which is preliminary data.</text>
</comment>
<dbReference type="Pfam" id="PF03548">
    <property type="entry name" value="LolA"/>
    <property type="match status" value="1"/>
</dbReference>
<dbReference type="PANTHER" id="PTHR35869">
    <property type="entry name" value="OUTER-MEMBRANE LIPOPROTEIN CARRIER PROTEIN"/>
    <property type="match status" value="1"/>
</dbReference>
<dbReference type="RefSeq" id="WP_095605433.1">
    <property type="nucleotide sequence ID" value="NZ_NSKE01000002.1"/>
</dbReference>
<dbReference type="InterPro" id="IPR004564">
    <property type="entry name" value="OM_lipoprot_carrier_LolA-like"/>
</dbReference>
<dbReference type="InterPro" id="IPR029046">
    <property type="entry name" value="LolA/LolB/LppX"/>
</dbReference>
<keyword evidence="1" id="KW-0732">Signal</keyword>
<evidence type="ECO:0000313" key="2">
    <source>
        <dbReference type="EMBL" id="PAU95307.1"/>
    </source>
</evidence>
<gene>
    <name evidence="2" type="ORF">CK503_03690</name>
</gene>